<dbReference type="PANTHER" id="PTHR35526">
    <property type="entry name" value="ANTI-SIGMA-F FACTOR RSBW-RELATED"/>
    <property type="match status" value="1"/>
</dbReference>
<keyword evidence="1" id="KW-0723">Serine/threonine-protein kinase</keyword>
<organism evidence="3 4">
    <name type="scientific">Actinomadura meyerae</name>
    <dbReference type="NCBI Taxonomy" id="240840"/>
    <lineage>
        <taxon>Bacteria</taxon>
        <taxon>Bacillati</taxon>
        <taxon>Actinomycetota</taxon>
        <taxon>Actinomycetes</taxon>
        <taxon>Streptosporangiales</taxon>
        <taxon>Thermomonosporaceae</taxon>
        <taxon>Actinomadura</taxon>
    </lineage>
</organism>
<protein>
    <submittedName>
        <fullName evidence="3">Anti-sigma regulatory factor (Ser/Thr protein kinase)</fullName>
    </submittedName>
</protein>
<reference evidence="3 4" key="1">
    <citation type="submission" date="2017-06" db="EMBL/GenBank/DDBJ databases">
        <authorList>
            <person name="Kim H.J."/>
            <person name="Triplett B.A."/>
        </authorList>
    </citation>
    <scope>NUCLEOTIDE SEQUENCE [LARGE SCALE GENOMIC DNA]</scope>
    <source>
        <strain evidence="3 4">DSM 44715</strain>
    </source>
</reference>
<keyword evidence="4" id="KW-1185">Reference proteome</keyword>
<keyword evidence="3" id="KW-0808">Transferase</keyword>
<dbReference type="Proteomes" id="UP000198318">
    <property type="component" value="Unassembled WGS sequence"/>
</dbReference>
<feature type="domain" description="Histidine kinase/HSP90-like ATPase" evidence="2">
    <location>
        <begin position="28"/>
        <end position="139"/>
    </location>
</feature>
<dbReference type="Pfam" id="PF13581">
    <property type="entry name" value="HATPase_c_2"/>
    <property type="match status" value="1"/>
</dbReference>
<dbReference type="InterPro" id="IPR050267">
    <property type="entry name" value="Anti-sigma-factor_SerPK"/>
</dbReference>
<dbReference type="GO" id="GO:0004674">
    <property type="term" value="F:protein serine/threonine kinase activity"/>
    <property type="evidence" value="ECO:0007669"/>
    <property type="project" value="UniProtKB-KW"/>
</dbReference>
<evidence type="ECO:0000313" key="3">
    <source>
        <dbReference type="EMBL" id="SNT18309.1"/>
    </source>
</evidence>
<name>A0A239KL38_9ACTN</name>
<sequence length="263" mass="28047">MRGSSDGAGAGVVRAGGCAVWALPPEARCAGVAREVVRETLGALRLPQGMVDDAVTMVSELATNVFVHALGGRPVAVMPTAGLPEVQIYARRQGAEIVVRVFDSAAWCGSVPSGASLRPPPERESGRGLELVNALAVEHRGRWGAHRSRSRLGSRPVSGKVVYFALPTAVAWCPPRRDCLEAARELRRLLDARGIGPLHLAEGWRMAVLSVRAEITVWVRDGTFFVTLPGGDGACHPVCDVVEVAEQIVRCNEDLNARIRPGV</sequence>
<dbReference type="InterPro" id="IPR036890">
    <property type="entry name" value="HATPase_C_sf"/>
</dbReference>
<evidence type="ECO:0000313" key="4">
    <source>
        <dbReference type="Proteomes" id="UP000198318"/>
    </source>
</evidence>
<evidence type="ECO:0000256" key="1">
    <source>
        <dbReference type="ARBA" id="ARBA00022527"/>
    </source>
</evidence>
<proteinExistence type="predicted"/>
<dbReference type="EMBL" id="FZOR01000018">
    <property type="protein sequence ID" value="SNT18309.1"/>
    <property type="molecule type" value="Genomic_DNA"/>
</dbReference>
<dbReference type="InterPro" id="IPR003594">
    <property type="entry name" value="HATPase_dom"/>
</dbReference>
<dbReference type="Gene3D" id="3.30.565.10">
    <property type="entry name" value="Histidine kinase-like ATPase, C-terminal domain"/>
    <property type="match status" value="1"/>
</dbReference>
<accession>A0A239KL38</accession>
<gene>
    <name evidence="3" type="ORF">SAMN05443665_101881</name>
</gene>
<dbReference type="AlphaFoldDB" id="A0A239KL38"/>
<evidence type="ECO:0000259" key="2">
    <source>
        <dbReference type="Pfam" id="PF13581"/>
    </source>
</evidence>
<keyword evidence="3" id="KW-0418">Kinase</keyword>
<dbReference type="PANTHER" id="PTHR35526:SF3">
    <property type="entry name" value="ANTI-SIGMA-F FACTOR RSBW"/>
    <property type="match status" value="1"/>
</dbReference>